<dbReference type="AlphaFoldDB" id="A0A0F9WGP9"/>
<sequence length="190" mass="21244">MKTAICTRIIHLAAIIFGVQLIGWAIDWLPQNLTSAMDAFISQDIYSASLCLVGIWALLLIVQTQINTKWVQTKLGAVWTRFLQFEIEVLGFFIDLFVTIAFALAYKSGDAYFFGTALALSISVLGLSLWTELNLKREVTSDHLHPMLGKWNNRCVHTLNKFLGTDISEANLGLTFVVLAVLVLLVVLWL</sequence>
<evidence type="ECO:0000256" key="1">
    <source>
        <dbReference type="SAM" id="Phobius"/>
    </source>
</evidence>
<dbReference type="EMBL" id="LAZR01000163">
    <property type="protein sequence ID" value="KKN85076.1"/>
    <property type="molecule type" value="Genomic_DNA"/>
</dbReference>
<gene>
    <name evidence="2" type="ORF">LCGC14_0282450</name>
</gene>
<keyword evidence="1" id="KW-0472">Membrane</keyword>
<feature type="transmembrane region" description="Helical" evidence="1">
    <location>
        <begin position="46"/>
        <end position="66"/>
    </location>
</feature>
<name>A0A0F9WGP9_9ZZZZ</name>
<accession>A0A0F9WGP9</accession>
<protein>
    <submittedName>
        <fullName evidence="2">Uncharacterized protein</fullName>
    </submittedName>
</protein>
<feature type="transmembrane region" description="Helical" evidence="1">
    <location>
        <begin position="170"/>
        <end position="189"/>
    </location>
</feature>
<feature type="transmembrane region" description="Helical" evidence="1">
    <location>
        <begin position="9"/>
        <end position="26"/>
    </location>
</feature>
<reference evidence="2" key="1">
    <citation type="journal article" date="2015" name="Nature">
        <title>Complex archaea that bridge the gap between prokaryotes and eukaryotes.</title>
        <authorList>
            <person name="Spang A."/>
            <person name="Saw J.H."/>
            <person name="Jorgensen S.L."/>
            <person name="Zaremba-Niedzwiedzka K."/>
            <person name="Martijn J."/>
            <person name="Lind A.E."/>
            <person name="van Eijk R."/>
            <person name="Schleper C."/>
            <person name="Guy L."/>
            <person name="Ettema T.J."/>
        </authorList>
    </citation>
    <scope>NUCLEOTIDE SEQUENCE</scope>
</reference>
<comment type="caution">
    <text evidence="2">The sequence shown here is derived from an EMBL/GenBank/DDBJ whole genome shotgun (WGS) entry which is preliminary data.</text>
</comment>
<evidence type="ECO:0000313" key="2">
    <source>
        <dbReference type="EMBL" id="KKN85076.1"/>
    </source>
</evidence>
<keyword evidence="1" id="KW-1133">Transmembrane helix</keyword>
<feature type="transmembrane region" description="Helical" evidence="1">
    <location>
        <begin position="87"/>
        <end position="106"/>
    </location>
</feature>
<organism evidence="2">
    <name type="scientific">marine sediment metagenome</name>
    <dbReference type="NCBI Taxonomy" id="412755"/>
    <lineage>
        <taxon>unclassified sequences</taxon>
        <taxon>metagenomes</taxon>
        <taxon>ecological metagenomes</taxon>
    </lineage>
</organism>
<proteinExistence type="predicted"/>
<feature type="transmembrane region" description="Helical" evidence="1">
    <location>
        <begin position="112"/>
        <end position="130"/>
    </location>
</feature>
<keyword evidence="1" id="KW-0812">Transmembrane</keyword>